<sequence length="379" mass="42061">MSDAETSVTETIAPAATIVTAAPPAKRSRNRIESIHNLRGLASLAVLFDHLVATPYVAAPAAVAAIGILGNYGVTVFFFISGFVLPYSLQKSNYRIQDFPMFIARRFVRVDPPFFVVVGLTLLLNVLLGVVKNTPYHIDWLQVFAHVAYIAPLLHKPWLLSVFWTLCTEFQFYITIGLIFPILARYPIPIAIACAACMWLYVPGYFPTDRLPLGEREIIFAYLPSFMVGMATFLYREKLVKFPTFAVAIAISVVALFFKAPIDISIVALITIVVVIFASFYNVVLDYFGKISYSLYLIHLLVILGILPVFHRFGLPWYVMMVIGGGISIGAATLIYHFVEGPALAMSKRLRLKPRPTPPKRDSQAALELDAIPQVGKAN</sequence>
<feature type="transmembrane region" description="Helical" evidence="1">
    <location>
        <begin position="218"/>
        <end position="235"/>
    </location>
</feature>
<feature type="transmembrane region" description="Helical" evidence="1">
    <location>
        <begin position="38"/>
        <end position="58"/>
    </location>
</feature>
<evidence type="ECO:0000256" key="1">
    <source>
        <dbReference type="SAM" id="Phobius"/>
    </source>
</evidence>
<dbReference type="PANTHER" id="PTHR23028">
    <property type="entry name" value="ACETYLTRANSFERASE"/>
    <property type="match status" value="1"/>
</dbReference>
<dbReference type="InterPro" id="IPR050879">
    <property type="entry name" value="Acyltransferase_3"/>
</dbReference>
<keyword evidence="1" id="KW-1133">Transmembrane helix</keyword>
<keyword evidence="4" id="KW-1185">Reference proteome</keyword>
<keyword evidence="3" id="KW-0808">Transferase</keyword>
<accession>A0ABU9Y9I5</accession>
<dbReference type="Pfam" id="PF01757">
    <property type="entry name" value="Acyl_transf_3"/>
    <property type="match status" value="1"/>
</dbReference>
<feature type="transmembrane region" description="Helical" evidence="1">
    <location>
        <begin position="158"/>
        <end position="179"/>
    </location>
</feature>
<protein>
    <submittedName>
        <fullName evidence="3">Acyltransferase</fullName>
        <ecNumber evidence="3">2.3.-.-</ecNumber>
    </submittedName>
</protein>
<feature type="transmembrane region" description="Helical" evidence="1">
    <location>
        <begin position="110"/>
        <end position="131"/>
    </location>
</feature>
<keyword evidence="3" id="KW-0012">Acyltransferase</keyword>
<keyword evidence="1" id="KW-0812">Transmembrane</keyword>
<evidence type="ECO:0000259" key="2">
    <source>
        <dbReference type="Pfam" id="PF01757"/>
    </source>
</evidence>
<organism evidence="3 4">
    <name type="scientific">Sphingomonas oligophenolica</name>
    <dbReference type="NCBI Taxonomy" id="301154"/>
    <lineage>
        <taxon>Bacteria</taxon>
        <taxon>Pseudomonadati</taxon>
        <taxon>Pseudomonadota</taxon>
        <taxon>Alphaproteobacteria</taxon>
        <taxon>Sphingomonadales</taxon>
        <taxon>Sphingomonadaceae</taxon>
        <taxon>Sphingomonas</taxon>
    </lineage>
</organism>
<gene>
    <name evidence="3" type="ORF">ABC974_22755</name>
</gene>
<feature type="transmembrane region" description="Helical" evidence="1">
    <location>
        <begin position="242"/>
        <end position="258"/>
    </location>
</feature>
<dbReference type="Proteomes" id="UP001419910">
    <property type="component" value="Unassembled WGS sequence"/>
</dbReference>
<feature type="domain" description="Acyltransferase 3" evidence="2">
    <location>
        <begin position="33"/>
        <end position="336"/>
    </location>
</feature>
<feature type="transmembrane region" description="Helical" evidence="1">
    <location>
        <begin position="291"/>
        <end position="311"/>
    </location>
</feature>
<proteinExistence type="predicted"/>
<dbReference type="GO" id="GO:0016746">
    <property type="term" value="F:acyltransferase activity"/>
    <property type="evidence" value="ECO:0007669"/>
    <property type="project" value="UniProtKB-KW"/>
</dbReference>
<keyword evidence="1" id="KW-0472">Membrane</keyword>
<reference evidence="3 4" key="1">
    <citation type="submission" date="2024-05" db="EMBL/GenBank/DDBJ databases">
        <authorList>
            <person name="Liu Q."/>
            <person name="Xin Y.-H."/>
        </authorList>
    </citation>
    <scope>NUCLEOTIDE SEQUENCE [LARGE SCALE GENOMIC DNA]</scope>
    <source>
        <strain evidence="3 4">CGMCC 1.10181</strain>
    </source>
</reference>
<dbReference type="InterPro" id="IPR002656">
    <property type="entry name" value="Acyl_transf_3_dom"/>
</dbReference>
<feature type="transmembrane region" description="Helical" evidence="1">
    <location>
        <begin position="186"/>
        <end position="206"/>
    </location>
</feature>
<evidence type="ECO:0000313" key="4">
    <source>
        <dbReference type="Proteomes" id="UP001419910"/>
    </source>
</evidence>
<dbReference type="RefSeq" id="WP_343889770.1">
    <property type="nucleotide sequence ID" value="NZ_BAAAEH010000023.1"/>
</dbReference>
<dbReference type="PANTHER" id="PTHR23028:SF131">
    <property type="entry name" value="BLR2367 PROTEIN"/>
    <property type="match status" value="1"/>
</dbReference>
<feature type="transmembrane region" description="Helical" evidence="1">
    <location>
        <begin position="264"/>
        <end position="284"/>
    </location>
</feature>
<feature type="transmembrane region" description="Helical" evidence="1">
    <location>
        <begin position="317"/>
        <end position="339"/>
    </location>
</feature>
<name>A0ABU9Y9I5_9SPHN</name>
<feature type="transmembrane region" description="Helical" evidence="1">
    <location>
        <begin position="64"/>
        <end position="89"/>
    </location>
</feature>
<evidence type="ECO:0000313" key="3">
    <source>
        <dbReference type="EMBL" id="MEN2792468.1"/>
    </source>
</evidence>
<dbReference type="EMBL" id="JBDIME010000029">
    <property type="protein sequence ID" value="MEN2792468.1"/>
    <property type="molecule type" value="Genomic_DNA"/>
</dbReference>
<comment type="caution">
    <text evidence="3">The sequence shown here is derived from an EMBL/GenBank/DDBJ whole genome shotgun (WGS) entry which is preliminary data.</text>
</comment>
<dbReference type="EC" id="2.3.-.-" evidence="3"/>